<evidence type="ECO:0000313" key="2">
    <source>
        <dbReference type="EMBL" id="CAH1432441.1"/>
    </source>
</evidence>
<comment type="caution">
    <text evidence="2">The sequence shown here is derived from an EMBL/GenBank/DDBJ whole genome shotgun (WGS) entry which is preliminary data.</text>
</comment>
<feature type="region of interest" description="Disordered" evidence="1">
    <location>
        <begin position="1"/>
        <end position="22"/>
    </location>
</feature>
<feature type="compositionally biased region" description="Basic and acidic residues" evidence="1">
    <location>
        <begin position="12"/>
        <end position="22"/>
    </location>
</feature>
<evidence type="ECO:0000313" key="3">
    <source>
        <dbReference type="Proteomes" id="UP001157418"/>
    </source>
</evidence>
<keyword evidence="3" id="KW-1185">Reference proteome</keyword>
<protein>
    <submittedName>
        <fullName evidence="2">Uncharacterized protein</fullName>
    </submittedName>
</protein>
<feature type="region of interest" description="Disordered" evidence="1">
    <location>
        <begin position="60"/>
        <end position="83"/>
    </location>
</feature>
<organism evidence="2 3">
    <name type="scientific">Lactuca virosa</name>
    <dbReference type="NCBI Taxonomy" id="75947"/>
    <lineage>
        <taxon>Eukaryota</taxon>
        <taxon>Viridiplantae</taxon>
        <taxon>Streptophyta</taxon>
        <taxon>Embryophyta</taxon>
        <taxon>Tracheophyta</taxon>
        <taxon>Spermatophyta</taxon>
        <taxon>Magnoliopsida</taxon>
        <taxon>eudicotyledons</taxon>
        <taxon>Gunneridae</taxon>
        <taxon>Pentapetalae</taxon>
        <taxon>asterids</taxon>
        <taxon>campanulids</taxon>
        <taxon>Asterales</taxon>
        <taxon>Asteraceae</taxon>
        <taxon>Cichorioideae</taxon>
        <taxon>Cichorieae</taxon>
        <taxon>Lactucinae</taxon>
        <taxon>Lactuca</taxon>
    </lineage>
</organism>
<evidence type="ECO:0000256" key="1">
    <source>
        <dbReference type="SAM" id="MobiDB-lite"/>
    </source>
</evidence>
<name>A0AAU9MZC2_9ASTR</name>
<dbReference type="Proteomes" id="UP001157418">
    <property type="component" value="Unassembled WGS sequence"/>
</dbReference>
<dbReference type="EMBL" id="CAKMRJ010003334">
    <property type="protein sequence ID" value="CAH1432441.1"/>
    <property type="molecule type" value="Genomic_DNA"/>
</dbReference>
<reference evidence="2 3" key="1">
    <citation type="submission" date="2022-01" db="EMBL/GenBank/DDBJ databases">
        <authorList>
            <person name="Xiong W."/>
            <person name="Schranz E."/>
        </authorList>
    </citation>
    <scope>NUCLEOTIDE SEQUENCE [LARGE SCALE GENOMIC DNA]</scope>
</reference>
<dbReference type="AlphaFoldDB" id="A0AAU9MZC2"/>
<gene>
    <name evidence="2" type="ORF">LVIROSA_LOCUS19088</name>
</gene>
<accession>A0AAU9MZC2</accession>
<proteinExistence type="predicted"/>
<sequence>MANSGHANLTRRPTDSSQRETLRRCRLKEEKEKGGGFFWSLSSAEQQQRWHQCLQQQWRQQHPPGGHLSATRAIRLDGASVPT</sequence>